<dbReference type="GO" id="GO:0016020">
    <property type="term" value="C:membrane"/>
    <property type="evidence" value="ECO:0007669"/>
    <property type="project" value="UniProtKB-SubCell"/>
</dbReference>
<keyword evidence="4 5" id="KW-0472">Membrane</keyword>
<dbReference type="Pfam" id="PF01124">
    <property type="entry name" value="MAPEG"/>
    <property type="match status" value="1"/>
</dbReference>
<organism evidence="6 7">
    <name type="scientific">Paraburkholderia fungorum</name>
    <dbReference type="NCBI Taxonomy" id="134537"/>
    <lineage>
        <taxon>Bacteria</taxon>
        <taxon>Pseudomonadati</taxon>
        <taxon>Pseudomonadota</taxon>
        <taxon>Betaproteobacteria</taxon>
        <taxon>Burkholderiales</taxon>
        <taxon>Burkholderiaceae</taxon>
        <taxon>Paraburkholderia</taxon>
    </lineage>
</organism>
<dbReference type="InterPro" id="IPR001129">
    <property type="entry name" value="Membr-assoc_MAPEG"/>
</dbReference>
<proteinExistence type="predicted"/>
<evidence type="ECO:0000256" key="3">
    <source>
        <dbReference type="ARBA" id="ARBA00022989"/>
    </source>
</evidence>
<gene>
    <name evidence="6" type="ORF">SAMN05443245_1594</name>
</gene>
<accession>A0A1H1BDK9</accession>
<keyword evidence="2 5" id="KW-0812">Transmembrane</keyword>
<evidence type="ECO:0000256" key="5">
    <source>
        <dbReference type="SAM" id="Phobius"/>
    </source>
</evidence>
<sequence length="128" mass="13901">MTIPHLCLLIVALLPFPWTMLAKVSKRYDNRTPRAYLAGLDGWRARAHAAHQNAWEALAMFTAAIVVAGQAGGSPTWINVLAITFVVTRVLHGVLYVMNLASLRSLVWFVGVACVVSMFFVSAGSTSV</sequence>
<reference evidence="7" key="1">
    <citation type="submission" date="2016-10" db="EMBL/GenBank/DDBJ databases">
        <authorList>
            <person name="Varghese N."/>
        </authorList>
    </citation>
    <scope>NUCLEOTIDE SEQUENCE [LARGE SCALE GENOMIC DNA]</scope>
    <source>
        <strain evidence="7">GAS106B</strain>
    </source>
</reference>
<keyword evidence="3 5" id="KW-1133">Transmembrane helix</keyword>
<evidence type="ECO:0000256" key="4">
    <source>
        <dbReference type="ARBA" id="ARBA00023136"/>
    </source>
</evidence>
<protein>
    <submittedName>
        <fullName evidence="6">Uncharacterized conserved protein, MAPEG superfamily</fullName>
    </submittedName>
</protein>
<evidence type="ECO:0000256" key="2">
    <source>
        <dbReference type="ARBA" id="ARBA00022692"/>
    </source>
</evidence>
<feature type="transmembrane region" description="Helical" evidence="5">
    <location>
        <begin position="105"/>
        <end position="125"/>
    </location>
</feature>
<comment type="subcellular location">
    <subcellularLocation>
        <location evidence="1">Membrane</location>
    </subcellularLocation>
</comment>
<evidence type="ECO:0000313" key="6">
    <source>
        <dbReference type="EMBL" id="SDQ49476.1"/>
    </source>
</evidence>
<dbReference type="SUPFAM" id="SSF161084">
    <property type="entry name" value="MAPEG domain-like"/>
    <property type="match status" value="1"/>
</dbReference>
<dbReference type="EMBL" id="FNKP01000001">
    <property type="protein sequence ID" value="SDQ49476.1"/>
    <property type="molecule type" value="Genomic_DNA"/>
</dbReference>
<dbReference type="OrthoDB" id="513661at2"/>
<dbReference type="Proteomes" id="UP000183487">
    <property type="component" value="Unassembled WGS sequence"/>
</dbReference>
<evidence type="ECO:0000256" key="1">
    <source>
        <dbReference type="ARBA" id="ARBA00004370"/>
    </source>
</evidence>
<dbReference type="PANTHER" id="PTHR35371:SF1">
    <property type="entry name" value="BLR7753 PROTEIN"/>
    <property type="match status" value="1"/>
</dbReference>
<evidence type="ECO:0000313" key="7">
    <source>
        <dbReference type="Proteomes" id="UP000183487"/>
    </source>
</evidence>
<name>A0A1H1BDK9_9BURK</name>
<dbReference type="RefSeq" id="WP_074763788.1">
    <property type="nucleotide sequence ID" value="NZ_FNKP01000001.1"/>
</dbReference>
<dbReference type="AlphaFoldDB" id="A0A1H1BDK9"/>
<feature type="transmembrane region" description="Helical" evidence="5">
    <location>
        <begin position="77"/>
        <end position="98"/>
    </location>
</feature>
<dbReference type="InterPro" id="IPR023352">
    <property type="entry name" value="MAPEG-like_dom_sf"/>
</dbReference>
<keyword evidence="7" id="KW-1185">Reference proteome</keyword>
<dbReference type="PANTHER" id="PTHR35371">
    <property type="entry name" value="INNER MEMBRANE PROTEIN"/>
    <property type="match status" value="1"/>
</dbReference>
<dbReference type="Gene3D" id="1.20.120.550">
    <property type="entry name" value="Membrane associated eicosanoid/glutathione metabolism-like domain"/>
    <property type="match status" value="1"/>
</dbReference>